<keyword evidence="3" id="KW-0804">Transcription</keyword>
<evidence type="ECO:0000256" key="1">
    <source>
        <dbReference type="ARBA" id="ARBA00023015"/>
    </source>
</evidence>
<dbReference type="PANTHER" id="PTHR31744:SF208">
    <property type="entry name" value="(WILD MALAYSIAN BANANA) HYPOTHETICAL PROTEIN"/>
    <property type="match status" value="1"/>
</dbReference>
<proteinExistence type="predicted"/>
<keyword evidence="4" id="KW-0539">Nucleus</keyword>
<dbReference type="SUPFAM" id="SSF101941">
    <property type="entry name" value="NAC domain"/>
    <property type="match status" value="1"/>
</dbReference>
<dbReference type="InterPro" id="IPR003441">
    <property type="entry name" value="NAC-dom"/>
</dbReference>
<name>A0A6A3C1Q4_HIBSY</name>
<evidence type="ECO:0000256" key="3">
    <source>
        <dbReference type="ARBA" id="ARBA00023163"/>
    </source>
</evidence>
<keyword evidence="2" id="KW-0238">DNA-binding</keyword>
<keyword evidence="1" id="KW-0805">Transcription regulation</keyword>
<dbReference type="PROSITE" id="PS51005">
    <property type="entry name" value="NAC"/>
    <property type="match status" value="1"/>
</dbReference>
<dbReference type="PANTHER" id="PTHR31744">
    <property type="entry name" value="PROTEIN CUP-SHAPED COTYLEDON 2-RELATED"/>
    <property type="match status" value="1"/>
</dbReference>
<keyword evidence="7" id="KW-1185">Reference proteome</keyword>
<protein>
    <submittedName>
        <fullName evidence="6">Non-intrinsic ABC protein 6 isoform 1</fullName>
    </submittedName>
</protein>
<organism evidence="6 7">
    <name type="scientific">Hibiscus syriacus</name>
    <name type="common">Rose of Sharon</name>
    <dbReference type="NCBI Taxonomy" id="106335"/>
    <lineage>
        <taxon>Eukaryota</taxon>
        <taxon>Viridiplantae</taxon>
        <taxon>Streptophyta</taxon>
        <taxon>Embryophyta</taxon>
        <taxon>Tracheophyta</taxon>
        <taxon>Spermatophyta</taxon>
        <taxon>Magnoliopsida</taxon>
        <taxon>eudicotyledons</taxon>
        <taxon>Gunneridae</taxon>
        <taxon>Pentapetalae</taxon>
        <taxon>rosids</taxon>
        <taxon>malvids</taxon>
        <taxon>Malvales</taxon>
        <taxon>Malvaceae</taxon>
        <taxon>Malvoideae</taxon>
        <taxon>Hibiscus</taxon>
    </lineage>
</organism>
<sequence>MEGALLPPGFRFHPTDEELVGYYLKRKNKGLEIELEVIPVIDFYKFDPWELPEKSFLPRRDMEWFFFLSPGSEVPEWLENKPSYQSWLLESHGKRQETGDRTDWVMHEYRLSDETSQGSTNQCAFVLCRVVKRNEQKASDVHGNPEAMSSTNVELTPAGRIFNEPVRPFESILVDTETDSAGVWVSLDDCPQIYETAADQYKFPSLQSPWEWRQCQPDNFSPASSYSNFDEIEHFDDLGRIGCLSAYGHANDILWQ</sequence>
<reference evidence="6" key="1">
    <citation type="submission" date="2019-09" db="EMBL/GenBank/DDBJ databases">
        <title>Draft genome information of white flower Hibiscus syriacus.</title>
        <authorList>
            <person name="Kim Y.-M."/>
        </authorList>
    </citation>
    <scope>NUCLEOTIDE SEQUENCE [LARGE SCALE GENOMIC DNA]</scope>
    <source>
        <strain evidence="6">YM2019G1</strain>
    </source>
</reference>
<evidence type="ECO:0000256" key="4">
    <source>
        <dbReference type="ARBA" id="ARBA00023242"/>
    </source>
</evidence>
<accession>A0A6A3C1Q4</accession>
<comment type="caution">
    <text evidence="6">The sequence shown here is derived from an EMBL/GenBank/DDBJ whole genome shotgun (WGS) entry which is preliminary data.</text>
</comment>
<dbReference type="InterPro" id="IPR036093">
    <property type="entry name" value="NAC_dom_sf"/>
</dbReference>
<evidence type="ECO:0000259" key="5">
    <source>
        <dbReference type="PROSITE" id="PS51005"/>
    </source>
</evidence>
<gene>
    <name evidence="6" type="ORF">F3Y22_tig00014304pilonHSYRG00052</name>
</gene>
<feature type="domain" description="NAC" evidence="5">
    <location>
        <begin position="6"/>
        <end position="133"/>
    </location>
</feature>
<evidence type="ECO:0000313" key="7">
    <source>
        <dbReference type="Proteomes" id="UP000436088"/>
    </source>
</evidence>
<dbReference type="GO" id="GO:0003677">
    <property type="term" value="F:DNA binding"/>
    <property type="evidence" value="ECO:0007669"/>
    <property type="project" value="UniProtKB-KW"/>
</dbReference>
<dbReference type="AlphaFoldDB" id="A0A6A3C1Q4"/>
<dbReference type="Gene3D" id="2.170.150.80">
    <property type="entry name" value="NAC domain"/>
    <property type="match status" value="2"/>
</dbReference>
<dbReference type="Pfam" id="PF02365">
    <property type="entry name" value="NAM"/>
    <property type="match status" value="1"/>
</dbReference>
<dbReference type="EMBL" id="VEPZ02000570">
    <property type="protein sequence ID" value="KAE8722207.1"/>
    <property type="molecule type" value="Genomic_DNA"/>
</dbReference>
<dbReference type="Proteomes" id="UP000436088">
    <property type="component" value="Unassembled WGS sequence"/>
</dbReference>
<dbReference type="GO" id="GO:0006355">
    <property type="term" value="P:regulation of DNA-templated transcription"/>
    <property type="evidence" value="ECO:0007669"/>
    <property type="project" value="InterPro"/>
</dbReference>
<evidence type="ECO:0000313" key="6">
    <source>
        <dbReference type="EMBL" id="KAE8722207.1"/>
    </source>
</evidence>
<evidence type="ECO:0000256" key="2">
    <source>
        <dbReference type="ARBA" id="ARBA00023125"/>
    </source>
</evidence>